<feature type="compositionally biased region" description="Low complexity" evidence="1">
    <location>
        <begin position="251"/>
        <end position="266"/>
    </location>
</feature>
<feature type="compositionally biased region" description="Basic and acidic residues" evidence="1">
    <location>
        <begin position="355"/>
        <end position="389"/>
    </location>
</feature>
<proteinExistence type="predicted"/>
<evidence type="ECO:0000313" key="2">
    <source>
        <dbReference type="EMBL" id="OLP82478.1"/>
    </source>
</evidence>
<protein>
    <submittedName>
        <fullName evidence="2">Uncharacterized protein</fullName>
    </submittedName>
</protein>
<dbReference type="Proteomes" id="UP000186817">
    <property type="component" value="Unassembled WGS sequence"/>
</dbReference>
<gene>
    <name evidence="2" type="ORF">AK812_SmicGene36861</name>
</gene>
<dbReference type="OrthoDB" id="431283at2759"/>
<sequence length="513" mass="57342">MPVSESLSNILYGVEEMKKRALKGTEFEDESTQGPAEEPQAPNEPHAAPESKPAGPVKCEARTPRMCKKELLCSPGVPGAGVADLQVDAPVPPTLPTSPVAESARKSTPKSSRRKRGSSRSPKDKTPEAKPKTPEEKPSSRTPKEKTPEEKPSRTPQEKAPEEKLSRTPKEKAPEKRSRTPKEKAPEKPAETPKEKAPEGGSPKSRTPCSGKRRRSTSPAAEQEANSLGAWSVNSSGTWASDASEGWASEGWGWNDGSWGSSWDDSWSWSDQRGYWGSGRANWSWKDWGNDDHEPKPAADADDEFEATRVKSILQRGHTVDQLSLDELKSIVKHVDAKQQKKAAEEASPKPAEAASKESGLKNDDESKLQEVAKEENGQECEEKVETKEQRRKRLHARNMRFYRSFESPNCPKEIKKLAKKASGDSSKRSFLFENWLTSQECWMKSSLLQRLRSKNSNAKRGLRRWLTKAEMQDRWGAEITKAMIETKETDDEKALTEIRPHPELPNREDECI</sequence>
<evidence type="ECO:0000256" key="1">
    <source>
        <dbReference type="SAM" id="MobiDB-lite"/>
    </source>
</evidence>
<organism evidence="2 3">
    <name type="scientific">Symbiodinium microadriaticum</name>
    <name type="common">Dinoflagellate</name>
    <name type="synonym">Zooxanthella microadriatica</name>
    <dbReference type="NCBI Taxonomy" id="2951"/>
    <lineage>
        <taxon>Eukaryota</taxon>
        <taxon>Sar</taxon>
        <taxon>Alveolata</taxon>
        <taxon>Dinophyceae</taxon>
        <taxon>Suessiales</taxon>
        <taxon>Symbiodiniaceae</taxon>
        <taxon>Symbiodinium</taxon>
    </lineage>
</organism>
<feature type="compositionally biased region" description="Polar residues" evidence="1">
    <location>
        <begin position="232"/>
        <end position="241"/>
    </location>
</feature>
<comment type="caution">
    <text evidence="2">The sequence shown here is derived from an EMBL/GenBank/DDBJ whole genome shotgun (WGS) entry which is preliminary data.</text>
</comment>
<dbReference type="AlphaFoldDB" id="A0A1Q9CHR4"/>
<keyword evidence="3" id="KW-1185">Reference proteome</keyword>
<feature type="compositionally biased region" description="Basic residues" evidence="1">
    <location>
        <begin position="107"/>
        <end position="118"/>
    </location>
</feature>
<feature type="compositionally biased region" description="Basic and acidic residues" evidence="1">
    <location>
        <begin position="335"/>
        <end position="348"/>
    </location>
</feature>
<feature type="compositionally biased region" description="Basic and acidic residues" evidence="1">
    <location>
        <begin position="121"/>
        <end position="198"/>
    </location>
</feature>
<accession>A0A1Q9CHR4</accession>
<feature type="compositionally biased region" description="Polar residues" evidence="1">
    <location>
        <begin position="217"/>
        <end position="226"/>
    </location>
</feature>
<feature type="region of interest" description="Disordered" evidence="1">
    <location>
        <begin position="335"/>
        <end position="396"/>
    </location>
</feature>
<evidence type="ECO:0000313" key="3">
    <source>
        <dbReference type="Proteomes" id="UP000186817"/>
    </source>
</evidence>
<dbReference type="EMBL" id="LSRX01001189">
    <property type="protein sequence ID" value="OLP82478.1"/>
    <property type="molecule type" value="Genomic_DNA"/>
</dbReference>
<feature type="compositionally biased region" description="Basic and acidic residues" evidence="1">
    <location>
        <begin position="59"/>
        <end position="71"/>
    </location>
</feature>
<feature type="region of interest" description="Disordered" evidence="1">
    <location>
        <begin position="22"/>
        <end position="266"/>
    </location>
</feature>
<reference evidence="2 3" key="1">
    <citation type="submission" date="2016-02" db="EMBL/GenBank/DDBJ databases">
        <title>Genome analysis of coral dinoflagellate symbionts highlights evolutionary adaptations to a symbiotic lifestyle.</title>
        <authorList>
            <person name="Aranda M."/>
            <person name="Li Y."/>
            <person name="Liew Y.J."/>
            <person name="Baumgarten S."/>
            <person name="Simakov O."/>
            <person name="Wilson M."/>
            <person name="Piel J."/>
            <person name="Ashoor H."/>
            <person name="Bougouffa S."/>
            <person name="Bajic V.B."/>
            <person name="Ryu T."/>
            <person name="Ravasi T."/>
            <person name="Bayer T."/>
            <person name="Micklem G."/>
            <person name="Kim H."/>
            <person name="Bhak J."/>
            <person name="Lajeunesse T.C."/>
            <person name="Voolstra C.R."/>
        </authorList>
    </citation>
    <scope>NUCLEOTIDE SEQUENCE [LARGE SCALE GENOMIC DNA]</scope>
    <source>
        <strain evidence="2 3">CCMP2467</strain>
    </source>
</reference>
<name>A0A1Q9CHR4_SYMMI</name>
<feature type="region of interest" description="Disordered" evidence="1">
    <location>
        <begin position="487"/>
        <end position="513"/>
    </location>
</feature>